<protein>
    <submittedName>
        <fullName evidence="1">5507_t:CDS:1</fullName>
    </submittedName>
</protein>
<evidence type="ECO:0000313" key="2">
    <source>
        <dbReference type="Proteomes" id="UP000789405"/>
    </source>
</evidence>
<dbReference type="EMBL" id="CAJVPY010011889">
    <property type="protein sequence ID" value="CAG8730333.1"/>
    <property type="molecule type" value="Genomic_DNA"/>
</dbReference>
<organism evidence="1 2">
    <name type="scientific">Dentiscutata erythropus</name>
    <dbReference type="NCBI Taxonomy" id="1348616"/>
    <lineage>
        <taxon>Eukaryota</taxon>
        <taxon>Fungi</taxon>
        <taxon>Fungi incertae sedis</taxon>
        <taxon>Mucoromycota</taxon>
        <taxon>Glomeromycotina</taxon>
        <taxon>Glomeromycetes</taxon>
        <taxon>Diversisporales</taxon>
        <taxon>Gigasporaceae</taxon>
        <taxon>Dentiscutata</taxon>
    </lineage>
</organism>
<sequence length="127" mass="15102">MDYESDPQIEFLTQNNYQYSKIFSELDSELLDFYSDDSDYTYKQKKEKFRAIKETNHQELNNNSKCIHKSEEYLVNKNDLFEDNILDIGEDLLVIKKAKIDIGLGKVDKLDKNNSLYSRFNQLIKKK</sequence>
<name>A0A9N9NH11_9GLOM</name>
<evidence type="ECO:0000313" key="1">
    <source>
        <dbReference type="EMBL" id="CAG8730333.1"/>
    </source>
</evidence>
<dbReference type="AlphaFoldDB" id="A0A9N9NH11"/>
<comment type="caution">
    <text evidence="1">The sequence shown here is derived from an EMBL/GenBank/DDBJ whole genome shotgun (WGS) entry which is preliminary data.</text>
</comment>
<accession>A0A9N9NH11</accession>
<keyword evidence="2" id="KW-1185">Reference proteome</keyword>
<dbReference type="Proteomes" id="UP000789405">
    <property type="component" value="Unassembled WGS sequence"/>
</dbReference>
<gene>
    <name evidence="1" type="ORF">DERYTH_LOCUS15058</name>
</gene>
<reference evidence="1" key="1">
    <citation type="submission" date="2021-06" db="EMBL/GenBank/DDBJ databases">
        <authorList>
            <person name="Kallberg Y."/>
            <person name="Tangrot J."/>
            <person name="Rosling A."/>
        </authorList>
    </citation>
    <scope>NUCLEOTIDE SEQUENCE</scope>
    <source>
        <strain evidence="1">MA453B</strain>
    </source>
</reference>
<proteinExistence type="predicted"/>